<dbReference type="OrthoDB" id="2196187at2759"/>
<dbReference type="Pfam" id="PF05285">
    <property type="entry name" value="SDA1_dom"/>
    <property type="match status" value="1"/>
</dbReference>
<feature type="region of interest" description="Disordered" evidence="7">
    <location>
        <begin position="489"/>
        <end position="571"/>
    </location>
</feature>
<dbReference type="GO" id="GO:0000055">
    <property type="term" value="P:ribosomal large subunit export from nucleus"/>
    <property type="evidence" value="ECO:0007669"/>
    <property type="project" value="UniProtKB-UniRule"/>
</dbReference>
<evidence type="ECO:0000259" key="8">
    <source>
        <dbReference type="Pfam" id="PF05285"/>
    </source>
</evidence>
<feature type="domain" description="SDA1 middle" evidence="8">
    <location>
        <begin position="512"/>
        <end position="649"/>
    </location>
</feature>
<comment type="caution">
    <text evidence="10">The sequence shown here is derived from an EMBL/GenBank/DDBJ whole genome shotgun (WGS) entry which is preliminary data.</text>
</comment>
<evidence type="ECO:0000256" key="3">
    <source>
        <dbReference type="ARBA" id="ARBA00022517"/>
    </source>
</evidence>
<keyword evidence="4 6" id="KW-0653">Protein transport</keyword>
<feature type="region of interest" description="Disordered" evidence="7">
    <location>
        <begin position="590"/>
        <end position="615"/>
    </location>
</feature>
<keyword evidence="3 6" id="KW-0690">Ribosome biogenesis</keyword>
<feature type="region of interest" description="Disordered" evidence="7">
    <location>
        <begin position="226"/>
        <end position="252"/>
    </location>
</feature>
<evidence type="ECO:0000256" key="6">
    <source>
        <dbReference type="RuleBase" id="RU365057"/>
    </source>
</evidence>
<comment type="similarity">
    <text evidence="1 6">Belongs to the SDA1 family.</text>
</comment>
<evidence type="ECO:0000313" key="10">
    <source>
        <dbReference type="EMBL" id="KAJ6216935.1"/>
    </source>
</evidence>
<organism evidence="10 11">
    <name type="scientific">Blomia tropicalis</name>
    <name type="common">Mite</name>
    <dbReference type="NCBI Taxonomy" id="40697"/>
    <lineage>
        <taxon>Eukaryota</taxon>
        <taxon>Metazoa</taxon>
        <taxon>Ecdysozoa</taxon>
        <taxon>Arthropoda</taxon>
        <taxon>Chelicerata</taxon>
        <taxon>Arachnida</taxon>
        <taxon>Acari</taxon>
        <taxon>Acariformes</taxon>
        <taxon>Sarcoptiformes</taxon>
        <taxon>Astigmata</taxon>
        <taxon>Glycyphagoidea</taxon>
        <taxon>Echimyopodidae</taxon>
        <taxon>Blomia</taxon>
    </lineage>
</organism>
<dbReference type="InterPro" id="IPR016024">
    <property type="entry name" value="ARM-type_fold"/>
</dbReference>
<evidence type="ECO:0000313" key="11">
    <source>
        <dbReference type="Proteomes" id="UP001142055"/>
    </source>
</evidence>
<reference evidence="10" key="1">
    <citation type="submission" date="2022-12" db="EMBL/GenBank/DDBJ databases">
        <title>Genome assemblies of Blomia tropicalis.</title>
        <authorList>
            <person name="Cui Y."/>
        </authorList>
    </citation>
    <scope>NUCLEOTIDE SEQUENCE</scope>
    <source>
        <tissue evidence="10">Adult mites</tissue>
    </source>
</reference>
<feature type="compositionally biased region" description="Basic and acidic residues" evidence="7">
    <location>
        <begin position="551"/>
        <end position="569"/>
    </location>
</feature>
<dbReference type="InterPro" id="IPR007949">
    <property type="entry name" value="SDA1_MD"/>
</dbReference>
<dbReference type="SUPFAM" id="SSF48371">
    <property type="entry name" value="ARM repeat"/>
    <property type="match status" value="1"/>
</dbReference>
<evidence type="ECO:0000256" key="4">
    <source>
        <dbReference type="ARBA" id="ARBA00022927"/>
    </source>
</evidence>
<proteinExistence type="inferred from homology"/>
<dbReference type="Pfam" id="PF08158">
    <property type="entry name" value="SDA1_HEAT"/>
    <property type="match status" value="1"/>
</dbReference>
<evidence type="ECO:0000256" key="7">
    <source>
        <dbReference type="SAM" id="MobiDB-lite"/>
    </source>
</evidence>
<comment type="function">
    <text evidence="6">Required for 60S pre-ribosomal subunits export to the cytoplasm.</text>
</comment>
<keyword evidence="5 6" id="KW-0539">Nucleus</keyword>
<feature type="domain" description="SDA1 N-terminal" evidence="9">
    <location>
        <begin position="62"/>
        <end position="426"/>
    </location>
</feature>
<dbReference type="InterPro" id="IPR012977">
    <property type="entry name" value="SDA1_N"/>
</dbReference>
<keyword evidence="11" id="KW-1185">Reference proteome</keyword>
<dbReference type="EMBL" id="JAPWDV010000003">
    <property type="protein sequence ID" value="KAJ6216935.1"/>
    <property type="molecule type" value="Genomic_DNA"/>
</dbReference>
<feature type="region of interest" description="Disordered" evidence="7">
    <location>
        <begin position="688"/>
        <end position="713"/>
    </location>
</feature>
<accession>A0A9Q0M3V4</accession>
<gene>
    <name evidence="10" type="ORF">RDWZM_008092</name>
</gene>
<evidence type="ECO:0000256" key="2">
    <source>
        <dbReference type="ARBA" id="ARBA00022448"/>
    </source>
</evidence>
<sequence>MRQRINNQLPNNLPQLQNCIKRDPSGYKDEFIQQYEHFKSLLDVFQFNPAINDKDFKDLVLFLAHVCSCYPDELSTFPNELVKLLKSHATNLNQDVRMTLVRALILLRNKSLLTANSLMSLFFELLRCQDKALRSYLKEHIINDIKNVNSKHKNLKLNTSLQNFMFSMLKDSNAIAAKISLDIMIELYHKNVWKDAKTVNVISTACFSKIAKIVATALKFFLGKDENESNSDDESDTDNDSHMPSAPDVALSNRVNKKTRKRKKILERTNKIIKKFKKKTHATESFNFSAIHLLNDPQTLAENLFKMLESFNERFEVKLMLINFISRLIGIHELFLLNFYPYLQRYLHPKQREVTKLLQYMAQASHELVPPDVIEPLVKLIANNFVTERNSNEVMAVGINSIREICSRCPLAMNEDLLQDLAEYSSFRDKNVSMASKSLIQLYRVVNPGLLKKKDRGRPTQASDEQKIYKYAESKALNYISGTEVLTENQLEEDENDGENDDGSDDDSDGDWIDVPQSEDENELLDGDDDDNDDGDYDEEEDEEDEEEQDDDKKKETNKQPEDTVEKAKFISSERILSQEEFQKVKLAQLSKQVRAAKPRRFKKSSSNNEPDVLPNLNTKEIVSLSSIERLYKRSKSDKIARLESIMNGREERGKFGARKGKLNEFASKNKKELTKTKNFMMIKHKLNRKKKKSFREKQTSLKNALLKRCKQG</sequence>
<feature type="compositionally biased region" description="Basic residues" evidence="7">
    <location>
        <begin position="595"/>
        <end position="604"/>
    </location>
</feature>
<evidence type="ECO:0000256" key="1">
    <source>
        <dbReference type="ARBA" id="ARBA00005783"/>
    </source>
</evidence>
<dbReference type="PANTHER" id="PTHR12730">
    <property type="entry name" value="HSDA/SDA1-RELATED"/>
    <property type="match status" value="1"/>
</dbReference>
<protein>
    <recommendedName>
        <fullName evidence="6">Protein SDA1</fullName>
    </recommendedName>
</protein>
<dbReference type="OMA" id="AMYKTYK"/>
<evidence type="ECO:0000259" key="9">
    <source>
        <dbReference type="Pfam" id="PF08158"/>
    </source>
</evidence>
<dbReference type="Proteomes" id="UP001142055">
    <property type="component" value="Chromosome 3"/>
</dbReference>
<dbReference type="GO" id="GO:0015031">
    <property type="term" value="P:protein transport"/>
    <property type="evidence" value="ECO:0007669"/>
    <property type="project" value="UniProtKB-KW"/>
</dbReference>
<feature type="compositionally biased region" description="Acidic residues" evidence="7">
    <location>
        <begin position="490"/>
        <end position="550"/>
    </location>
</feature>
<dbReference type="GO" id="GO:0042273">
    <property type="term" value="P:ribosomal large subunit biogenesis"/>
    <property type="evidence" value="ECO:0007669"/>
    <property type="project" value="UniProtKB-UniRule"/>
</dbReference>
<feature type="compositionally biased region" description="Acidic residues" evidence="7">
    <location>
        <begin position="228"/>
        <end position="238"/>
    </location>
</feature>
<dbReference type="InterPro" id="IPR027312">
    <property type="entry name" value="Sda1"/>
</dbReference>
<dbReference type="AlphaFoldDB" id="A0A9Q0M3V4"/>
<name>A0A9Q0M3V4_BLOTA</name>
<evidence type="ECO:0000256" key="5">
    <source>
        <dbReference type="ARBA" id="ARBA00023242"/>
    </source>
</evidence>
<dbReference type="PANTHER" id="PTHR12730:SF0">
    <property type="entry name" value="PROTEIN SDA1 HOMOLOG"/>
    <property type="match status" value="1"/>
</dbReference>
<feature type="compositionally biased region" description="Polar residues" evidence="7">
    <location>
        <begin position="605"/>
        <end position="615"/>
    </location>
</feature>
<comment type="subcellular location">
    <subcellularLocation>
        <location evidence="6">Nucleus</location>
        <location evidence="6">Nucleolus</location>
    </subcellularLocation>
</comment>
<dbReference type="GO" id="GO:0005730">
    <property type="term" value="C:nucleolus"/>
    <property type="evidence" value="ECO:0007669"/>
    <property type="project" value="UniProtKB-SubCell"/>
</dbReference>
<keyword evidence="2 6" id="KW-0813">Transport</keyword>